<dbReference type="PROSITE" id="PS50811">
    <property type="entry name" value="WRKY"/>
    <property type="match status" value="1"/>
</dbReference>
<gene>
    <name evidence="7" type="ORF">Goshw_001782</name>
</gene>
<dbReference type="FunFam" id="2.20.25.80:FF:000003">
    <property type="entry name" value="WRKY transcription factor 57"/>
    <property type="match status" value="1"/>
</dbReference>
<evidence type="ECO:0000256" key="5">
    <source>
        <dbReference type="ARBA" id="ARBA00023242"/>
    </source>
</evidence>
<proteinExistence type="predicted"/>
<sequence>MSGKTQDEVLTIEAQIEYHGHVILTWNIGWVGKALNLGILKKIILKHQVEMVLIQESKLEEVTSHWVDKGFLTTSSLLGYGEFQSGKGSMEELEGGAENKTFAGLLGTAKKKGDHKKIRKPRYAFQTRSKVDILDDGYRWRKYGQKAVKNNKFPRSYYRCTHQGCNVKKQIQRLTKDEGMVVTTYEGMHSHPIQNSNDNFEHILSQMQIYTTSF</sequence>
<accession>A0A7J9KPG9</accession>
<name>A0A7J9KPG9_GOSSC</name>
<evidence type="ECO:0000256" key="4">
    <source>
        <dbReference type="ARBA" id="ARBA00023163"/>
    </source>
</evidence>
<comment type="caution">
    <text evidence="7">The sequence shown here is derived from an EMBL/GenBank/DDBJ whole genome shotgun (WGS) entry which is preliminary data.</text>
</comment>
<organism evidence="7 8">
    <name type="scientific">Gossypium schwendimanii</name>
    <name type="common">Cotton</name>
    <dbReference type="NCBI Taxonomy" id="34291"/>
    <lineage>
        <taxon>Eukaryota</taxon>
        <taxon>Viridiplantae</taxon>
        <taxon>Streptophyta</taxon>
        <taxon>Embryophyta</taxon>
        <taxon>Tracheophyta</taxon>
        <taxon>Spermatophyta</taxon>
        <taxon>Magnoliopsida</taxon>
        <taxon>eudicotyledons</taxon>
        <taxon>Gunneridae</taxon>
        <taxon>Pentapetalae</taxon>
        <taxon>rosids</taxon>
        <taxon>malvids</taxon>
        <taxon>Malvales</taxon>
        <taxon>Malvaceae</taxon>
        <taxon>Malvoideae</taxon>
        <taxon>Gossypium</taxon>
    </lineage>
</organism>
<keyword evidence="4" id="KW-0804">Transcription</keyword>
<dbReference type="GO" id="GO:0003700">
    <property type="term" value="F:DNA-binding transcription factor activity"/>
    <property type="evidence" value="ECO:0007669"/>
    <property type="project" value="InterPro"/>
</dbReference>
<dbReference type="EMBL" id="JABFAF010000002">
    <property type="protein sequence ID" value="MBA0848415.1"/>
    <property type="molecule type" value="Genomic_DNA"/>
</dbReference>
<evidence type="ECO:0000256" key="1">
    <source>
        <dbReference type="ARBA" id="ARBA00004123"/>
    </source>
</evidence>
<dbReference type="InterPro" id="IPR044810">
    <property type="entry name" value="WRKY_plant"/>
</dbReference>
<feature type="domain" description="WRKY" evidence="6">
    <location>
        <begin position="129"/>
        <end position="194"/>
    </location>
</feature>
<dbReference type="PANTHER" id="PTHR31221">
    <property type="entry name" value="WRKY TRANSCRIPTION FACTOR PROTEIN 1-RELATED"/>
    <property type="match status" value="1"/>
</dbReference>
<reference evidence="7 8" key="1">
    <citation type="journal article" date="2019" name="Genome Biol. Evol.">
        <title>Insights into the evolution of the New World diploid cottons (Gossypium, subgenus Houzingenia) based on genome sequencing.</title>
        <authorList>
            <person name="Grover C.E."/>
            <person name="Arick M.A. 2nd"/>
            <person name="Thrash A."/>
            <person name="Conover J.L."/>
            <person name="Sanders W.S."/>
            <person name="Peterson D.G."/>
            <person name="Frelichowski J.E."/>
            <person name="Scheffler J.A."/>
            <person name="Scheffler B.E."/>
            <person name="Wendel J.F."/>
        </authorList>
    </citation>
    <scope>NUCLEOTIDE SEQUENCE [LARGE SCALE GENOMIC DNA]</scope>
    <source>
        <strain evidence="7">1</strain>
        <tissue evidence="7">Leaf</tissue>
    </source>
</reference>
<dbReference type="OrthoDB" id="1915472at2759"/>
<dbReference type="Proteomes" id="UP000593576">
    <property type="component" value="Unassembled WGS sequence"/>
</dbReference>
<keyword evidence="2" id="KW-0805">Transcription regulation</keyword>
<dbReference type="GO" id="GO:0005634">
    <property type="term" value="C:nucleus"/>
    <property type="evidence" value="ECO:0007669"/>
    <property type="project" value="UniProtKB-SubCell"/>
</dbReference>
<evidence type="ECO:0000313" key="8">
    <source>
        <dbReference type="Proteomes" id="UP000593576"/>
    </source>
</evidence>
<comment type="subcellular location">
    <subcellularLocation>
        <location evidence="1">Nucleus</location>
    </subcellularLocation>
</comment>
<dbReference type="Gene3D" id="2.20.25.80">
    <property type="entry name" value="WRKY domain"/>
    <property type="match status" value="1"/>
</dbReference>
<evidence type="ECO:0000256" key="3">
    <source>
        <dbReference type="ARBA" id="ARBA00023125"/>
    </source>
</evidence>
<evidence type="ECO:0000259" key="6">
    <source>
        <dbReference type="PROSITE" id="PS50811"/>
    </source>
</evidence>
<keyword evidence="8" id="KW-1185">Reference proteome</keyword>
<evidence type="ECO:0000313" key="7">
    <source>
        <dbReference type="EMBL" id="MBA0848415.1"/>
    </source>
</evidence>
<keyword evidence="5" id="KW-0539">Nucleus</keyword>
<keyword evidence="3" id="KW-0238">DNA-binding</keyword>
<dbReference type="GO" id="GO:0043565">
    <property type="term" value="F:sequence-specific DNA binding"/>
    <property type="evidence" value="ECO:0007669"/>
    <property type="project" value="InterPro"/>
</dbReference>
<dbReference type="InterPro" id="IPR003657">
    <property type="entry name" value="WRKY_dom"/>
</dbReference>
<dbReference type="InterPro" id="IPR036576">
    <property type="entry name" value="WRKY_dom_sf"/>
</dbReference>
<dbReference type="SMART" id="SM00774">
    <property type="entry name" value="WRKY"/>
    <property type="match status" value="1"/>
</dbReference>
<protein>
    <recommendedName>
        <fullName evidence="6">WRKY domain-containing protein</fullName>
    </recommendedName>
</protein>
<evidence type="ECO:0000256" key="2">
    <source>
        <dbReference type="ARBA" id="ARBA00023015"/>
    </source>
</evidence>
<dbReference type="SUPFAM" id="SSF118290">
    <property type="entry name" value="WRKY DNA-binding domain"/>
    <property type="match status" value="1"/>
</dbReference>
<dbReference type="PANTHER" id="PTHR31221:SF83">
    <property type="entry name" value="WRKY TRANSCRIPTION FACTOR 75-RELATED"/>
    <property type="match status" value="1"/>
</dbReference>
<dbReference type="Pfam" id="PF03106">
    <property type="entry name" value="WRKY"/>
    <property type="match status" value="1"/>
</dbReference>
<dbReference type="AlphaFoldDB" id="A0A7J9KPG9"/>